<keyword evidence="2" id="KW-1133">Transmembrane helix</keyword>
<comment type="caution">
    <text evidence="3">The sequence shown here is derived from an EMBL/GenBank/DDBJ whole genome shotgun (WGS) entry which is preliminary data.</text>
</comment>
<dbReference type="Gene3D" id="3.30.1390.10">
    <property type="match status" value="2"/>
</dbReference>
<feature type="region of interest" description="Disordered" evidence="1">
    <location>
        <begin position="46"/>
        <end position="72"/>
    </location>
</feature>
<reference evidence="3 4" key="1">
    <citation type="submission" date="2015-02" db="EMBL/GenBank/DDBJ databases">
        <title>Draft genome sequences of ten Microbacterium spp. with emphasis on heavy metal contaminated environments.</title>
        <authorList>
            <person name="Corretto E."/>
        </authorList>
    </citation>
    <scope>NUCLEOTIDE SEQUENCE [LARGE SCALE GENOMIC DNA]</scope>
    <source>
        <strain evidence="3 4">SA35</strain>
    </source>
</reference>
<accession>A0A0M2HPC0</accession>
<feature type="compositionally biased region" description="Low complexity" evidence="1">
    <location>
        <begin position="53"/>
        <end position="72"/>
    </location>
</feature>
<dbReference type="AlphaFoldDB" id="A0A0M2HPC0"/>
<keyword evidence="4" id="KW-1185">Reference proteome</keyword>
<keyword evidence="2" id="KW-0472">Membrane</keyword>
<dbReference type="GO" id="GO:0005840">
    <property type="term" value="C:ribosome"/>
    <property type="evidence" value="ECO:0007669"/>
    <property type="project" value="UniProtKB-KW"/>
</dbReference>
<dbReference type="EMBL" id="JYJB01000006">
    <property type="protein sequence ID" value="KJL48602.1"/>
    <property type="molecule type" value="Genomic_DNA"/>
</dbReference>
<protein>
    <submittedName>
        <fullName evidence="3">50S ribosomal protein L7/L12</fullName>
    </submittedName>
</protein>
<dbReference type="STRING" id="273678.RS84_00769"/>
<dbReference type="InterPro" id="IPR014719">
    <property type="entry name" value="Ribosomal_bL12_C/ClpS-like"/>
</dbReference>
<keyword evidence="3" id="KW-0689">Ribosomal protein</keyword>
<dbReference type="Proteomes" id="UP000033900">
    <property type="component" value="Unassembled WGS sequence"/>
</dbReference>
<sequence>MGSAWTVDGLPRLSLMELLLLVGIVIVVIVGLIILVAALRGMRPKEPEAQVYTPSPTMARTAPATSASSPASGLTPTAIAEIDRLVAAGQRIHAIKLYRQHTGVGLKEAKDRIDHWSISTTAPHLAAVSHASAAATSVTSGSPRSMLPVSAAAQIDHLLSANQQIQAIKLFREHTGLGLAESKRAIDHWR</sequence>
<evidence type="ECO:0000256" key="1">
    <source>
        <dbReference type="SAM" id="MobiDB-lite"/>
    </source>
</evidence>
<proteinExistence type="predicted"/>
<evidence type="ECO:0000313" key="3">
    <source>
        <dbReference type="EMBL" id="KJL48602.1"/>
    </source>
</evidence>
<evidence type="ECO:0000313" key="4">
    <source>
        <dbReference type="Proteomes" id="UP000033900"/>
    </source>
</evidence>
<dbReference type="PATRIC" id="fig|273678.4.peg.763"/>
<gene>
    <name evidence="3" type="primary">rplL_2</name>
    <name evidence="3" type="ORF">RS84_00769</name>
</gene>
<feature type="transmembrane region" description="Helical" evidence="2">
    <location>
        <begin position="18"/>
        <end position="39"/>
    </location>
</feature>
<keyword evidence="2" id="KW-0812">Transmembrane</keyword>
<evidence type="ECO:0000256" key="2">
    <source>
        <dbReference type="SAM" id="Phobius"/>
    </source>
</evidence>
<keyword evidence="3" id="KW-0687">Ribonucleoprotein</keyword>
<organism evidence="3 4">
    <name type="scientific">Microbacterium hydrocarbonoxydans</name>
    <dbReference type="NCBI Taxonomy" id="273678"/>
    <lineage>
        <taxon>Bacteria</taxon>
        <taxon>Bacillati</taxon>
        <taxon>Actinomycetota</taxon>
        <taxon>Actinomycetes</taxon>
        <taxon>Micrococcales</taxon>
        <taxon>Microbacteriaceae</taxon>
        <taxon>Microbacterium</taxon>
    </lineage>
</organism>
<name>A0A0M2HPC0_9MICO</name>